<dbReference type="PROSITE" id="PS50234">
    <property type="entry name" value="VWFA"/>
    <property type="match status" value="1"/>
</dbReference>
<dbReference type="CDD" id="cd01450">
    <property type="entry name" value="vWFA_subfamily_ECM"/>
    <property type="match status" value="1"/>
</dbReference>
<dbReference type="Proteomes" id="UP000275408">
    <property type="component" value="Unassembled WGS sequence"/>
</dbReference>
<accession>A0A3M6URS7</accession>
<organism evidence="2 3">
    <name type="scientific">Pocillopora damicornis</name>
    <name type="common">Cauliflower coral</name>
    <name type="synonym">Millepora damicornis</name>
    <dbReference type="NCBI Taxonomy" id="46731"/>
    <lineage>
        <taxon>Eukaryota</taxon>
        <taxon>Metazoa</taxon>
        <taxon>Cnidaria</taxon>
        <taxon>Anthozoa</taxon>
        <taxon>Hexacorallia</taxon>
        <taxon>Scleractinia</taxon>
        <taxon>Astrocoeniina</taxon>
        <taxon>Pocilloporidae</taxon>
        <taxon>Pocillopora</taxon>
    </lineage>
</organism>
<dbReference type="OrthoDB" id="5989423at2759"/>
<dbReference type="PRINTS" id="PR00453">
    <property type="entry name" value="VWFADOMAIN"/>
</dbReference>
<proteinExistence type="predicted"/>
<name>A0A3M6URS7_POCDA</name>
<gene>
    <name evidence="2" type="ORF">pdam_00004424</name>
</gene>
<reference evidence="2 3" key="1">
    <citation type="journal article" date="2018" name="Sci. Rep.">
        <title>Comparative analysis of the Pocillopora damicornis genome highlights role of immune system in coral evolution.</title>
        <authorList>
            <person name="Cunning R."/>
            <person name="Bay R.A."/>
            <person name="Gillette P."/>
            <person name="Baker A.C."/>
            <person name="Traylor-Knowles N."/>
        </authorList>
    </citation>
    <scope>NUCLEOTIDE SEQUENCE [LARGE SCALE GENOMIC DNA]</scope>
    <source>
        <strain evidence="2">RSMAS</strain>
        <tissue evidence="2">Whole animal</tissue>
    </source>
</reference>
<dbReference type="SMART" id="SM00327">
    <property type="entry name" value="VWA"/>
    <property type="match status" value="1"/>
</dbReference>
<dbReference type="AlphaFoldDB" id="A0A3M6URS7"/>
<evidence type="ECO:0000313" key="3">
    <source>
        <dbReference type="Proteomes" id="UP000275408"/>
    </source>
</evidence>
<evidence type="ECO:0000313" key="2">
    <source>
        <dbReference type="EMBL" id="RMX56376.1"/>
    </source>
</evidence>
<protein>
    <recommendedName>
        <fullName evidence="1">VWFA domain-containing protein</fullName>
    </recommendedName>
</protein>
<comment type="caution">
    <text evidence="2">The sequence shown here is derived from an EMBL/GenBank/DDBJ whole genome shotgun (WGS) entry which is preliminary data.</text>
</comment>
<dbReference type="Pfam" id="PF00092">
    <property type="entry name" value="VWA"/>
    <property type="match status" value="1"/>
</dbReference>
<dbReference type="InterPro" id="IPR036465">
    <property type="entry name" value="vWFA_dom_sf"/>
</dbReference>
<feature type="domain" description="VWFA" evidence="1">
    <location>
        <begin position="61"/>
        <end position="247"/>
    </location>
</feature>
<dbReference type="InterPro" id="IPR050525">
    <property type="entry name" value="ECM_Assembly_Org"/>
</dbReference>
<dbReference type="EMBL" id="RCHS01000860">
    <property type="protein sequence ID" value="RMX56376.1"/>
    <property type="molecule type" value="Genomic_DNA"/>
</dbReference>
<dbReference type="Gene3D" id="3.40.50.410">
    <property type="entry name" value="von Willebrand factor, type A domain"/>
    <property type="match status" value="1"/>
</dbReference>
<sequence length="259" mass="28499">MRSIGMSDIGIRYANLVVLAPPEKSEEGMDLIRYGGPIYWTVILISIRYYLVELLGCPPIDLGILLDSSGSLNLPGYDNEGSIETFVKELVGNFDINPGINGTHVGIVQFDSSAKLRYKFTQPQTPAAVEAAIESYKIGDGSTMLNRGIDMCDDELFQTSEGMRGPEYKKVLIIFTDGKQTQLNERQPINPKDNTQVLKDKNVTVFSIGAGTPDPIELYEMSSGYPFVGRLDLRDPAKAVPPIINQLCKVEVTVSLELC</sequence>
<evidence type="ECO:0000259" key="1">
    <source>
        <dbReference type="PROSITE" id="PS50234"/>
    </source>
</evidence>
<dbReference type="SUPFAM" id="SSF53300">
    <property type="entry name" value="vWA-like"/>
    <property type="match status" value="1"/>
</dbReference>
<dbReference type="InterPro" id="IPR002035">
    <property type="entry name" value="VWF_A"/>
</dbReference>
<dbReference type="PANTHER" id="PTHR24020:SF20">
    <property type="entry name" value="PH DOMAIN-CONTAINING PROTEIN"/>
    <property type="match status" value="1"/>
</dbReference>
<keyword evidence="3" id="KW-1185">Reference proteome</keyword>
<dbReference type="PANTHER" id="PTHR24020">
    <property type="entry name" value="COLLAGEN ALPHA"/>
    <property type="match status" value="1"/>
</dbReference>